<keyword evidence="3 8" id="KW-1278">Translocase</keyword>
<dbReference type="SUPFAM" id="SSF50978">
    <property type="entry name" value="WD40 repeat-like"/>
    <property type="match status" value="1"/>
</dbReference>
<dbReference type="InterPro" id="IPR029014">
    <property type="entry name" value="NiFe-Hase_large"/>
</dbReference>
<dbReference type="Gene3D" id="1.10.645.10">
    <property type="entry name" value="Cytochrome-c3 Hydrogenase, chain B"/>
    <property type="match status" value="1"/>
</dbReference>
<dbReference type="GO" id="GO:0051287">
    <property type="term" value="F:NAD binding"/>
    <property type="evidence" value="ECO:0007669"/>
    <property type="project" value="InterPro"/>
</dbReference>
<evidence type="ECO:0000313" key="11">
    <source>
        <dbReference type="EMBL" id="KAH0816402.1"/>
    </source>
</evidence>
<dbReference type="GO" id="GO:0016651">
    <property type="term" value="F:oxidoreductase activity, acting on NAD(P)H"/>
    <property type="evidence" value="ECO:0007669"/>
    <property type="project" value="InterPro"/>
</dbReference>
<evidence type="ECO:0000256" key="5">
    <source>
        <dbReference type="ARBA" id="ARBA00030505"/>
    </source>
</evidence>
<dbReference type="AlphaFoldDB" id="A0A8J6HLA8"/>
<sequence>MTDSCRVTGRKFKTLRVSSVGSTQTSNYSKTEMETTTSEKKDMEVQTEVEQKATTSCEVDEEKHQIRSRLLPKQNENSPEETIKKVVRGVTCFDFSTHAQEMFVVGAEGGLVVQCSLLGTRKLPGGTAEAPLLDSVFKYYEPHKGEVNSVSFSPNRKDMFMTSGSDLEIRIYMIGQEEPAQVIFVKQALNCVVWVPYEEKLICGCGKSGTIEIFQLVEGRVIENTTKDKVKVQVQTQMQINKSKYCSFGCSDDSTVFVYFQEQYCGSWDRKWKPSNVESTVGYIRHLILETMAHITILRRVVSKLKNVYIRGHKTWYPDAKWMDQFQGVVMYPDNFTSKLKRRPYNAKELPPEERKITNMVINFGPCHPAAHGCLRMITELDGELVRNLNPHIGLLHRGSEKLIEYKTYSQALPYFDRLDYISPIASEHAFCLAVEKLLNIDIPRRAKFLRVLFDELTRLMNHMAATSFLILDVGGITPLFWLFEEREKLYEICERACGARMHANYIRIGGVNQDIPIGLLHDIHDLVSKFSERVDEVEDLVTGNRIFKERAQGMGCVSAEEALNRGFSGPMLRASGIKWDLRKTQPYEVYDELDFDVPVGTHGDVYDRYVLRLEEIRQSIRLVDQVINKMPPGEVKVDDHKVSPPNRREMKNSMEAVIHHFKYFSQGFQVPPGSTYTAIEHPKGEFGVYLVSDGSSVVYRCKIRTPSFIHLSGIPMMGKNHFLSDIVAILGETVRFTLSFTNLGFSATLDVVFGDVDR</sequence>
<dbReference type="InterPro" id="IPR036322">
    <property type="entry name" value="WD40_repeat_dom_sf"/>
</dbReference>
<dbReference type="PANTHER" id="PTHR11993">
    <property type="entry name" value="NADH-UBIQUINONE OXIDOREDUCTASE 49 KDA SUBUNIT"/>
    <property type="match status" value="1"/>
</dbReference>
<dbReference type="SUPFAM" id="SSF56762">
    <property type="entry name" value="HydB/Nqo4-like"/>
    <property type="match status" value="1"/>
</dbReference>
<dbReference type="GO" id="GO:0005739">
    <property type="term" value="C:mitochondrion"/>
    <property type="evidence" value="ECO:0007669"/>
    <property type="project" value="GOC"/>
</dbReference>
<evidence type="ECO:0000256" key="9">
    <source>
        <dbReference type="SAM" id="MobiDB-lite"/>
    </source>
</evidence>
<evidence type="ECO:0000256" key="2">
    <source>
        <dbReference type="ARBA" id="ARBA00022448"/>
    </source>
</evidence>
<reference evidence="11" key="1">
    <citation type="journal article" date="2020" name="J Insects Food Feed">
        <title>The yellow mealworm (Tenebrio molitor) genome: a resource for the emerging insects as food and feed industry.</title>
        <authorList>
            <person name="Eriksson T."/>
            <person name="Andere A."/>
            <person name="Kelstrup H."/>
            <person name="Emery V."/>
            <person name="Picard C."/>
        </authorList>
    </citation>
    <scope>NUCLEOTIDE SEQUENCE</scope>
    <source>
        <strain evidence="11">Stoneville</strain>
        <tissue evidence="11">Whole head</tissue>
    </source>
</reference>
<dbReference type="InterPro" id="IPR022885">
    <property type="entry name" value="NDH1_su_D/H"/>
</dbReference>
<feature type="domain" description="NADH-quinone oxidoreductase subunit D" evidence="10">
    <location>
        <begin position="473"/>
        <end position="733"/>
    </location>
</feature>
<evidence type="ECO:0000256" key="6">
    <source>
        <dbReference type="ARBA" id="ARBA00031562"/>
    </source>
</evidence>
<dbReference type="InterPro" id="IPR001135">
    <property type="entry name" value="NADH_Q_OxRdtase_suD"/>
</dbReference>
<keyword evidence="12" id="KW-1185">Reference proteome</keyword>
<dbReference type="SMART" id="SM00320">
    <property type="entry name" value="WD40"/>
    <property type="match status" value="3"/>
</dbReference>
<dbReference type="PROSITE" id="PS50082">
    <property type="entry name" value="WD_REPEATS_2"/>
    <property type="match status" value="1"/>
</dbReference>
<keyword evidence="7" id="KW-0853">WD repeat</keyword>
<dbReference type="PANTHER" id="PTHR11993:SF10">
    <property type="entry name" value="NADH DEHYDROGENASE [UBIQUINONE] IRON-SULFUR PROTEIN 2, MITOCHONDRIAL"/>
    <property type="match status" value="1"/>
</dbReference>
<dbReference type="GO" id="GO:0048038">
    <property type="term" value="F:quinone binding"/>
    <property type="evidence" value="ECO:0007669"/>
    <property type="project" value="InterPro"/>
</dbReference>
<comment type="similarity">
    <text evidence="1 8">Belongs to the complex I 49 kDa subunit family.</text>
</comment>
<evidence type="ECO:0000256" key="4">
    <source>
        <dbReference type="ARBA" id="ARBA00023027"/>
    </source>
</evidence>
<evidence type="ECO:0000256" key="1">
    <source>
        <dbReference type="ARBA" id="ARBA00005769"/>
    </source>
</evidence>
<gene>
    <name evidence="11" type="ORF">GEV33_006388</name>
</gene>
<feature type="compositionally biased region" description="Basic and acidic residues" evidence="9">
    <location>
        <begin position="31"/>
        <end position="44"/>
    </location>
</feature>
<dbReference type="NCBIfam" id="NF004739">
    <property type="entry name" value="PRK06075.1"/>
    <property type="match status" value="1"/>
</dbReference>
<protein>
    <recommendedName>
        <fullName evidence="5">Complex I-49kD</fullName>
    </recommendedName>
    <alternativeName>
        <fullName evidence="6">NADH-ubiquinone oxidoreductase 49 kDa subunit</fullName>
    </alternativeName>
</protein>
<keyword evidence="4 8" id="KW-0520">NAD</keyword>
<comment type="caution">
    <text evidence="11">The sequence shown here is derived from an EMBL/GenBank/DDBJ whole genome shotgun (WGS) entry which is preliminary data.</text>
</comment>
<dbReference type="InterPro" id="IPR014029">
    <property type="entry name" value="NADH_UbQ_OxRdtase_49kDa_CS"/>
</dbReference>
<evidence type="ECO:0000259" key="10">
    <source>
        <dbReference type="Pfam" id="PF00346"/>
    </source>
</evidence>
<reference evidence="11" key="2">
    <citation type="submission" date="2021-08" db="EMBL/GenBank/DDBJ databases">
        <authorList>
            <person name="Eriksson T."/>
        </authorList>
    </citation>
    <scope>NUCLEOTIDE SEQUENCE</scope>
    <source>
        <strain evidence="11">Stoneville</strain>
        <tissue evidence="11">Whole head</tissue>
    </source>
</reference>
<evidence type="ECO:0000256" key="8">
    <source>
        <dbReference type="RuleBase" id="RU003685"/>
    </source>
</evidence>
<dbReference type="Gene3D" id="2.130.10.10">
    <property type="entry name" value="YVTN repeat-like/Quinoprotein amine dehydrogenase"/>
    <property type="match status" value="1"/>
</dbReference>
<dbReference type="Proteomes" id="UP000719412">
    <property type="component" value="Unassembled WGS sequence"/>
</dbReference>
<evidence type="ECO:0000256" key="7">
    <source>
        <dbReference type="PROSITE-ProRule" id="PRU00221"/>
    </source>
</evidence>
<dbReference type="Pfam" id="PF00346">
    <property type="entry name" value="Complex1_49kDa"/>
    <property type="match status" value="1"/>
</dbReference>
<dbReference type="HAMAP" id="MF_01358">
    <property type="entry name" value="NDH1_NuoD"/>
    <property type="match status" value="1"/>
</dbReference>
<feature type="compositionally biased region" description="Polar residues" evidence="9">
    <location>
        <begin position="18"/>
        <end position="28"/>
    </location>
</feature>
<name>A0A8J6HLA8_TENMO</name>
<feature type="region of interest" description="Disordered" evidence="9">
    <location>
        <begin position="18"/>
        <end position="46"/>
    </location>
</feature>
<keyword evidence="2 8" id="KW-0813">Transport</keyword>
<dbReference type="InterPro" id="IPR001680">
    <property type="entry name" value="WD40_rpt"/>
</dbReference>
<proteinExistence type="inferred from homology"/>
<evidence type="ECO:0000313" key="12">
    <source>
        <dbReference type="Proteomes" id="UP000719412"/>
    </source>
</evidence>
<accession>A0A8J6HLA8</accession>
<dbReference type="GO" id="GO:0006120">
    <property type="term" value="P:mitochondrial electron transport, NADH to ubiquinone"/>
    <property type="evidence" value="ECO:0007669"/>
    <property type="project" value="TreeGrafter"/>
</dbReference>
<feature type="repeat" description="WD" evidence="7">
    <location>
        <begin position="140"/>
        <end position="182"/>
    </location>
</feature>
<dbReference type="NCBIfam" id="TIGR01962">
    <property type="entry name" value="NuoD"/>
    <property type="match status" value="1"/>
</dbReference>
<dbReference type="InterPro" id="IPR015943">
    <property type="entry name" value="WD40/YVTN_repeat-like_dom_sf"/>
</dbReference>
<evidence type="ECO:0000256" key="3">
    <source>
        <dbReference type="ARBA" id="ARBA00022967"/>
    </source>
</evidence>
<dbReference type="EMBL" id="JABDTM020021606">
    <property type="protein sequence ID" value="KAH0816402.1"/>
    <property type="molecule type" value="Genomic_DNA"/>
</dbReference>
<dbReference type="PROSITE" id="PS00535">
    <property type="entry name" value="COMPLEX1_49K"/>
    <property type="match status" value="1"/>
</dbReference>
<organism evidence="11 12">
    <name type="scientific">Tenebrio molitor</name>
    <name type="common">Yellow mealworm beetle</name>
    <dbReference type="NCBI Taxonomy" id="7067"/>
    <lineage>
        <taxon>Eukaryota</taxon>
        <taxon>Metazoa</taxon>
        <taxon>Ecdysozoa</taxon>
        <taxon>Arthropoda</taxon>
        <taxon>Hexapoda</taxon>
        <taxon>Insecta</taxon>
        <taxon>Pterygota</taxon>
        <taxon>Neoptera</taxon>
        <taxon>Endopterygota</taxon>
        <taxon>Coleoptera</taxon>
        <taxon>Polyphaga</taxon>
        <taxon>Cucujiformia</taxon>
        <taxon>Tenebrionidae</taxon>
        <taxon>Tenebrio</taxon>
    </lineage>
</organism>